<evidence type="ECO:0000313" key="2">
    <source>
        <dbReference type="EMBL" id="CAH1963434.1"/>
    </source>
</evidence>
<protein>
    <recommendedName>
        <fullName evidence="1">PiggyBac transposable element-derived protein domain-containing protein</fullName>
    </recommendedName>
</protein>
<dbReference type="PANTHER" id="PTHR46599:SF3">
    <property type="entry name" value="PIGGYBAC TRANSPOSABLE ELEMENT-DERIVED PROTEIN 4"/>
    <property type="match status" value="1"/>
</dbReference>
<organism evidence="2 3">
    <name type="scientific">Acanthoscelides obtectus</name>
    <name type="common">Bean weevil</name>
    <name type="synonym">Bruchus obtectus</name>
    <dbReference type="NCBI Taxonomy" id="200917"/>
    <lineage>
        <taxon>Eukaryota</taxon>
        <taxon>Metazoa</taxon>
        <taxon>Ecdysozoa</taxon>
        <taxon>Arthropoda</taxon>
        <taxon>Hexapoda</taxon>
        <taxon>Insecta</taxon>
        <taxon>Pterygota</taxon>
        <taxon>Neoptera</taxon>
        <taxon>Endopterygota</taxon>
        <taxon>Coleoptera</taxon>
        <taxon>Polyphaga</taxon>
        <taxon>Cucujiformia</taxon>
        <taxon>Chrysomeloidea</taxon>
        <taxon>Chrysomelidae</taxon>
        <taxon>Bruchinae</taxon>
        <taxon>Bruchini</taxon>
        <taxon>Acanthoscelides</taxon>
    </lineage>
</organism>
<reference evidence="2" key="1">
    <citation type="submission" date="2022-03" db="EMBL/GenBank/DDBJ databases">
        <authorList>
            <person name="Sayadi A."/>
        </authorList>
    </citation>
    <scope>NUCLEOTIDE SEQUENCE</scope>
</reference>
<dbReference type="Pfam" id="PF13843">
    <property type="entry name" value="DDE_Tnp_1_7"/>
    <property type="match status" value="1"/>
</dbReference>
<proteinExistence type="predicted"/>
<name>A0A9P0K4L1_ACAOB</name>
<evidence type="ECO:0000259" key="1">
    <source>
        <dbReference type="Pfam" id="PF13843"/>
    </source>
</evidence>
<feature type="domain" description="PiggyBac transposable element-derived protein" evidence="1">
    <location>
        <begin position="10"/>
        <end position="74"/>
    </location>
</feature>
<accession>A0A9P0K4L1</accession>
<dbReference type="AlphaFoldDB" id="A0A9P0K4L1"/>
<dbReference type="InterPro" id="IPR029526">
    <property type="entry name" value="PGBD"/>
</dbReference>
<keyword evidence="3" id="KW-1185">Reference proteome</keyword>
<comment type="caution">
    <text evidence="2">The sequence shown here is derived from an EMBL/GenBank/DDBJ whole genome shotgun (WGS) entry which is preliminary data.</text>
</comment>
<dbReference type="Proteomes" id="UP001152888">
    <property type="component" value="Unassembled WGS sequence"/>
</dbReference>
<dbReference type="EMBL" id="CAKOFQ010006707">
    <property type="protein sequence ID" value="CAH1963434.1"/>
    <property type="molecule type" value="Genomic_DNA"/>
</dbReference>
<sequence length="136" mass="16105">MHNPSKQRSVLRTNKRGERESVNCPESIVDYNTFMGGVDKFVQLMSSYSIAQKSRRWWLKLFDYFIDTAIVNSYVMYKDSAKKQRRRYLSHLEFRSQLINEMIGNFCSRKRKGYRPGAGVGRETSTRWLPKMQFVS</sequence>
<dbReference type="PANTHER" id="PTHR46599">
    <property type="entry name" value="PIGGYBAC TRANSPOSABLE ELEMENT-DERIVED PROTEIN 4"/>
    <property type="match status" value="1"/>
</dbReference>
<gene>
    <name evidence="2" type="ORF">ACAOBT_LOCUS5191</name>
</gene>
<dbReference type="OrthoDB" id="6609151at2759"/>
<evidence type="ECO:0000313" key="3">
    <source>
        <dbReference type="Proteomes" id="UP001152888"/>
    </source>
</evidence>